<feature type="signal peptide" evidence="1">
    <location>
        <begin position="1"/>
        <end position="18"/>
    </location>
</feature>
<protein>
    <recommendedName>
        <fullName evidence="4">Lipoprotein</fullName>
    </recommendedName>
</protein>
<proteinExistence type="predicted"/>
<dbReference type="EMBL" id="CP147251">
    <property type="protein sequence ID" value="WYJ77372.1"/>
    <property type="molecule type" value="Genomic_DNA"/>
</dbReference>
<dbReference type="Proteomes" id="UP000664701">
    <property type="component" value="Chromosome"/>
</dbReference>
<reference evidence="2 3" key="1">
    <citation type="submission" date="2024-03" db="EMBL/GenBank/DDBJ databases">
        <title>The Genome Sequence of Enterococcus sp. DIV2402.</title>
        <authorList>
            <consortium name="The Broad Institute Genomics Platform"/>
            <consortium name="The Broad Institute Microbial Omics Core"/>
            <consortium name="The Broad Institute Genomic Center for Infectious Diseases"/>
            <person name="Earl A."/>
            <person name="Manson A."/>
            <person name="Gilmore M."/>
            <person name="Schwartman J."/>
            <person name="Shea T."/>
            <person name="Abouelleil A."/>
            <person name="Cao P."/>
            <person name="Chapman S."/>
            <person name="Cusick C."/>
            <person name="Young S."/>
            <person name="Neafsey D."/>
            <person name="Nusbaum C."/>
            <person name="Birren B."/>
        </authorList>
    </citation>
    <scope>NUCLEOTIDE SEQUENCE [LARGE SCALE GENOMIC DNA]</scope>
    <source>
        <strain evidence="2 3">DIV2402</strain>
    </source>
</reference>
<sequence length="164" mass="18963">MKKLLLLTYMATLCLLGAACQSSPEVINSADTLVVESLPALDEETPKNVLLMQVDNNGFPQNQGVYDFSQGTLTVVKQYVPTNEGTPETVHHDFEKTFLLTNWEEDPYEVYEETFKQVELFVNKKQIRLHNGDFEKNFYFEQDDKTCVRDENNVIYTVQYDMTQ</sequence>
<feature type="chain" id="PRO_5047511347" description="Lipoprotein" evidence="1">
    <location>
        <begin position="19"/>
        <end position="164"/>
    </location>
</feature>
<accession>A0ABZ2SNK5</accession>
<dbReference type="PROSITE" id="PS51257">
    <property type="entry name" value="PROKAR_LIPOPROTEIN"/>
    <property type="match status" value="1"/>
</dbReference>
<evidence type="ECO:0000313" key="2">
    <source>
        <dbReference type="EMBL" id="WYJ77372.1"/>
    </source>
</evidence>
<organism evidence="2 3">
    <name type="scientific">Candidatus Enterococcus lowellii</name>
    <dbReference type="NCBI Taxonomy" id="2230877"/>
    <lineage>
        <taxon>Bacteria</taxon>
        <taxon>Bacillati</taxon>
        <taxon>Bacillota</taxon>
        <taxon>Bacilli</taxon>
        <taxon>Lactobacillales</taxon>
        <taxon>Enterococcaceae</taxon>
        <taxon>Enterococcus</taxon>
    </lineage>
</organism>
<dbReference type="RefSeq" id="WP_207940489.1">
    <property type="nucleotide sequence ID" value="NZ_CP147251.1"/>
</dbReference>
<evidence type="ECO:0000313" key="3">
    <source>
        <dbReference type="Proteomes" id="UP000664701"/>
    </source>
</evidence>
<gene>
    <name evidence="2" type="ORF">DOK78_002010</name>
</gene>
<evidence type="ECO:0008006" key="4">
    <source>
        <dbReference type="Google" id="ProtNLM"/>
    </source>
</evidence>
<name>A0ABZ2SNK5_9ENTE</name>
<keyword evidence="1" id="KW-0732">Signal</keyword>
<evidence type="ECO:0000256" key="1">
    <source>
        <dbReference type="SAM" id="SignalP"/>
    </source>
</evidence>
<keyword evidence="3" id="KW-1185">Reference proteome</keyword>